<dbReference type="Proteomes" id="UP000887579">
    <property type="component" value="Unplaced"/>
</dbReference>
<proteinExistence type="predicted"/>
<accession>A0AC34FGA6</accession>
<sequence length="388" mass="44272">MLPKPSQAEKQQGDLPPIGYEKPKCVVCGEFTDGQHFGQFSCRACAAFFRRTVATGSKYVCKFEQNCVISKAVQIHRDTYGKRNLPTLEDPKPTKSSNDSATDSTHSSFESMQIDPIPSRNLNNLQQTNIILKRLTRMVEGYRKFRSLRKASYLLFMDEPRFTDNQGIPESTYSNNKKSCLVETSLAFDMIMEYFEPFSDLPLNDRTKLFENFQALFSTAEKGYNTSRAFGSVENNDRLILTDGGYVKLGELTKFYSNSNEVTGDPEEVARFFEASITFAVKIAIPALTKAKVDDYIMVAIYGLCLFDEGVFGISEATLNILTKAKEEILKELYYYYRSQNLPDEELNLKMSKTLLLIPKFEQITRLLKENFNVADLFMMCEIPKSYK</sequence>
<protein>
    <submittedName>
        <fullName evidence="2">Uncharacterized protein</fullName>
    </submittedName>
</protein>
<evidence type="ECO:0000313" key="1">
    <source>
        <dbReference type="Proteomes" id="UP000887579"/>
    </source>
</evidence>
<organism evidence="1 2">
    <name type="scientific">Panagrolaimus sp. ES5</name>
    <dbReference type="NCBI Taxonomy" id="591445"/>
    <lineage>
        <taxon>Eukaryota</taxon>
        <taxon>Metazoa</taxon>
        <taxon>Ecdysozoa</taxon>
        <taxon>Nematoda</taxon>
        <taxon>Chromadorea</taxon>
        <taxon>Rhabditida</taxon>
        <taxon>Tylenchina</taxon>
        <taxon>Panagrolaimomorpha</taxon>
        <taxon>Panagrolaimoidea</taxon>
        <taxon>Panagrolaimidae</taxon>
        <taxon>Panagrolaimus</taxon>
    </lineage>
</organism>
<evidence type="ECO:0000313" key="2">
    <source>
        <dbReference type="WBParaSite" id="ES5_v2.g16207.t1"/>
    </source>
</evidence>
<name>A0AC34FGA6_9BILA</name>
<dbReference type="WBParaSite" id="ES5_v2.g16207.t1">
    <property type="protein sequence ID" value="ES5_v2.g16207.t1"/>
    <property type="gene ID" value="ES5_v2.g16207"/>
</dbReference>
<reference evidence="2" key="1">
    <citation type="submission" date="2022-11" db="UniProtKB">
        <authorList>
            <consortium name="WormBaseParasite"/>
        </authorList>
    </citation>
    <scope>IDENTIFICATION</scope>
</reference>